<dbReference type="RefSeq" id="WP_381016521.1">
    <property type="nucleotide sequence ID" value="NZ_JBHSNY010000001.1"/>
</dbReference>
<gene>
    <name evidence="2" type="ORF">ACFPZJ_02590</name>
</gene>
<feature type="signal peptide" evidence="1">
    <location>
        <begin position="1"/>
        <end position="25"/>
    </location>
</feature>
<name>A0ABW0UK33_9ACTN</name>
<accession>A0ABW0UK33</accession>
<feature type="chain" id="PRO_5045378213" description="ATP-binding protein" evidence="1">
    <location>
        <begin position="26"/>
        <end position="86"/>
    </location>
</feature>
<organism evidence="2 3">
    <name type="scientific">Streptomyces bullii</name>
    <dbReference type="NCBI Taxonomy" id="349910"/>
    <lineage>
        <taxon>Bacteria</taxon>
        <taxon>Bacillati</taxon>
        <taxon>Actinomycetota</taxon>
        <taxon>Actinomycetes</taxon>
        <taxon>Kitasatosporales</taxon>
        <taxon>Streptomycetaceae</taxon>
        <taxon>Streptomyces</taxon>
    </lineage>
</organism>
<keyword evidence="3" id="KW-1185">Reference proteome</keyword>
<evidence type="ECO:0008006" key="4">
    <source>
        <dbReference type="Google" id="ProtNLM"/>
    </source>
</evidence>
<dbReference type="Proteomes" id="UP001596154">
    <property type="component" value="Unassembled WGS sequence"/>
</dbReference>
<dbReference type="EMBL" id="JBHSNY010000001">
    <property type="protein sequence ID" value="MFC5632694.1"/>
    <property type="molecule type" value="Genomic_DNA"/>
</dbReference>
<proteinExistence type="predicted"/>
<comment type="caution">
    <text evidence="2">The sequence shown here is derived from an EMBL/GenBank/DDBJ whole genome shotgun (WGS) entry which is preliminary data.</text>
</comment>
<evidence type="ECO:0000313" key="3">
    <source>
        <dbReference type="Proteomes" id="UP001596154"/>
    </source>
</evidence>
<keyword evidence="1" id="KW-0732">Signal</keyword>
<evidence type="ECO:0000313" key="2">
    <source>
        <dbReference type="EMBL" id="MFC5632694.1"/>
    </source>
</evidence>
<reference evidence="3" key="1">
    <citation type="journal article" date="2019" name="Int. J. Syst. Evol. Microbiol.">
        <title>The Global Catalogue of Microorganisms (GCM) 10K type strain sequencing project: providing services to taxonomists for standard genome sequencing and annotation.</title>
        <authorList>
            <consortium name="The Broad Institute Genomics Platform"/>
            <consortium name="The Broad Institute Genome Sequencing Center for Infectious Disease"/>
            <person name="Wu L."/>
            <person name="Ma J."/>
        </authorList>
    </citation>
    <scope>NUCLEOTIDE SEQUENCE [LARGE SCALE GENOMIC DNA]</scope>
    <source>
        <strain evidence="3">CGMCC 4.7248</strain>
    </source>
</reference>
<sequence length="86" mass="8126">MKSLKAAAVVAGSLLVAGFATPALALDGAGVKPADLGGAVNNAVKGVKVGGSDATDLLGSENALAPNGVQKATGALGKQGNIKLTS</sequence>
<evidence type="ECO:0000256" key="1">
    <source>
        <dbReference type="SAM" id="SignalP"/>
    </source>
</evidence>
<protein>
    <recommendedName>
        <fullName evidence="4">ATP-binding protein</fullName>
    </recommendedName>
</protein>